<dbReference type="Proteomes" id="UP000620262">
    <property type="component" value="Unassembled WGS sequence"/>
</dbReference>
<sequence length="94" mass="10659">MHFLEVFAIGSLVAAGVFHVCMLVVFEYLTNKIKRYGPNLVTKIGKGLPEIDLQSHRIPLELKNKFLLYRRAWAVVISILMVPAAVYLLTKAFI</sequence>
<reference evidence="2 3" key="1">
    <citation type="submission" date="2020-10" db="EMBL/GenBank/DDBJ databases">
        <title>Sequencing the genomes of 1000 actinobacteria strains.</title>
        <authorList>
            <person name="Klenk H.-P."/>
        </authorList>
    </citation>
    <scope>NUCLEOTIDE SEQUENCE [LARGE SCALE GENOMIC DNA]</scope>
    <source>
        <strain evidence="2 3">DSM 7307</strain>
    </source>
</reference>
<evidence type="ECO:0000256" key="1">
    <source>
        <dbReference type="SAM" id="Phobius"/>
    </source>
</evidence>
<evidence type="ECO:0000313" key="2">
    <source>
        <dbReference type="EMBL" id="MBE1508135.1"/>
    </source>
</evidence>
<evidence type="ECO:0008006" key="4">
    <source>
        <dbReference type="Google" id="ProtNLM"/>
    </source>
</evidence>
<dbReference type="EMBL" id="JADBEC010000002">
    <property type="protein sequence ID" value="MBE1508135.1"/>
    <property type="molecule type" value="Genomic_DNA"/>
</dbReference>
<feature type="transmembrane region" description="Helical" evidence="1">
    <location>
        <begin position="72"/>
        <end position="90"/>
    </location>
</feature>
<proteinExistence type="predicted"/>
<keyword evidence="1" id="KW-0472">Membrane</keyword>
<name>A0ABR9IYG9_RHIVS</name>
<comment type="caution">
    <text evidence="2">The sequence shown here is derived from an EMBL/GenBank/DDBJ whole genome shotgun (WGS) entry which is preliminary data.</text>
</comment>
<keyword evidence="1" id="KW-0812">Transmembrane</keyword>
<gene>
    <name evidence="2" type="ORF">H4W29_005380</name>
</gene>
<feature type="transmembrane region" description="Helical" evidence="1">
    <location>
        <begin position="6"/>
        <end position="26"/>
    </location>
</feature>
<evidence type="ECO:0000313" key="3">
    <source>
        <dbReference type="Proteomes" id="UP000620262"/>
    </source>
</evidence>
<protein>
    <recommendedName>
        <fullName evidence="4">DUF3899 domain-containing protein</fullName>
    </recommendedName>
</protein>
<keyword evidence="3" id="KW-1185">Reference proteome</keyword>
<organism evidence="2 3">
    <name type="scientific">Rhizobium viscosum</name>
    <name type="common">Arthrobacter viscosus</name>
    <dbReference type="NCBI Taxonomy" id="1673"/>
    <lineage>
        <taxon>Bacteria</taxon>
        <taxon>Pseudomonadati</taxon>
        <taxon>Pseudomonadota</taxon>
        <taxon>Alphaproteobacteria</taxon>
        <taxon>Hyphomicrobiales</taxon>
        <taxon>Rhizobiaceae</taxon>
        <taxon>Rhizobium/Agrobacterium group</taxon>
        <taxon>Rhizobium</taxon>
    </lineage>
</organism>
<keyword evidence="1" id="KW-1133">Transmembrane helix</keyword>
<accession>A0ABR9IYG9</accession>